<organism evidence="1">
    <name type="scientific">Rhizophora mucronata</name>
    <name type="common">Asiatic mangrove</name>
    <dbReference type="NCBI Taxonomy" id="61149"/>
    <lineage>
        <taxon>Eukaryota</taxon>
        <taxon>Viridiplantae</taxon>
        <taxon>Streptophyta</taxon>
        <taxon>Embryophyta</taxon>
        <taxon>Tracheophyta</taxon>
        <taxon>Spermatophyta</taxon>
        <taxon>Magnoliopsida</taxon>
        <taxon>eudicotyledons</taxon>
        <taxon>Gunneridae</taxon>
        <taxon>Pentapetalae</taxon>
        <taxon>rosids</taxon>
        <taxon>fabids</taxon>
        <taxon>Malpighiales</taxon>
        <taxon>Rhizophoraceae</taxon>
        <taxon>Rhizophora</taxon>
    </lineage>
</organism>
<name>A0A2P2NZ97_RHIMU</name>
<sequence length="76" mass="8815">MCHVASGCLRGVLFDNSNTKKDKTRKRRENRCLFDSTSCLQRFGRWCFCLKGKQLALPSKQEILSRQKMCVCVCRP</sequence>
<accession>A0A2P2NZ97</accession>
<dbReference type="AlphaFoldDB" id="A0A2P2NZ97"/>
<evidence type="ECO:0000313" key="1">
    <source>
        <dbReference type="EMBL" id="MBX47800.1"/>
    </source>
</evidence>
<proteinExistence type="predicted"/>
<reference evidence="1" key="1">
    <citation type="submission" date="2018-02" db="EMBL/GenBank/DDBJ databases">
        <title>Rhizophora mucronata_Transcriptome.</title>
        <authorList>
            <person name="Meera S.P."/>
            <person name="Sreeshan A."/>
            <person name="Augustine A."/>
        </authorList>
    </citation>
    <scope>NUCLEOTIDE SEQUENCE</scope>
    <source>
        <tissue evidence="1">Leaf</tissue>
    </source>
</reference>
<dbReference type="EMBL" id="GGEC01067316">
    <property type="protein sequence ID" value="MBX47800.1"/>
    <property type="molecule type" value="Transcribed_RNA"/>
</dbReference>
<protein>
    <submittedName>
        <fullName evidence="1">Uncharacterized protein</fullName>
    </submittedName>
</protein>